<evidence type="ECO:0000256" key="15">
    <source>
        <dbReference type="ARBA" id="ARBA00038000"/>
    </source>
</evidence>
<dbReference type="RefSeq" id="WP_114827782.1">
    <property type="nucleotide sequence ID" value="NZ_QQTO01000019.1"/>
</dbReference>
<comment type="caution">
    <text evidence="20">The sequence shown here is derived from an EMBL/GenBank/DDBJ whole genome shotgun (WGS) entry which is preliminary data.</text>
</comment>
<sequence>MARKTTLAEQAASLEDMFDRNRAADPNARVISVRGAREHNLKNIDLAIPRDKLVVFTGLSGSGKSSLAFDTIYAEGQRRYVESLSAYARQFLEMMQKPDVDQIDGLSPAISIEQKTTSKNPRSTVGTVTEIHDYMRLLWARAGIPYSPATGLPIESQTVSQMVDRLLELPEKTRGYLLAPVVRGRKGEYRKELAEWLKRGFQRVKINGEFYEIPDAPTLDKKFKHDIDVVVDRIVVRGDIAARLSDSLEQALELAEGIAIFEYADEKEESGEARRITFSSKFACPVSGFTIPEIEPRLFSFNNPFGACPTCDGLGHEMRIDANLIVPDEALTLKKGAIAPWAKSTSPYYGQTLDALARHFGFSMTKPWSELPQQARDAILFGTGTEAVRMSYNDGLRAYEVKKPFEGIITNLERRWKETESDWAREDIGRFMSETPCAACNGFRLKPEALAVKIDHRHIGEISQLSVKDALAWVQDLPRHLTPKQIEIATRVLKEIRDRLTFLLDVGLEYLTLARGSRTLSGGESQRIRLASQIGSGLTGVLYVLDEPSIGLHQRDNERLLGTLRRLRDLGNTVIVVEHDEDAIMTADYVVDVGPGAGIHGGEIVAKGTPQQILDDPNSLTGKYLTGEMSVPVPAKRRKATKGRALKIVGAKGNNLKDVSVEIPLGLFTCITGVSGGGKSTLVIDTLYKAVARKLNGAIEHPAPHDRIEGMEHLDKVIDIDQSPIGRTPRSNPATYTGAFTPIREWFAGLPEAKARGYQPGRFSFNVKGGRCEACQGDGVIKIEMHFLPDVYVTCDVCKGKRYDRETLEVKYREKSIADVLDMSVEEAKVLFKAVPSIREKMETLARVGLTYVKVGQQATTLSGGEAQRVKLSKELSKRATGRTLYILDEPTTGLHFHDVAKLMEVLHELVEQGNSVVVIEHNLEVIKTADWIIDMGPEGGDGGGEVVAQGTPEDIVRIGKGHTARFLKEVLARRPLKGKAARQAAE</sequence>
<evidence type="ECO:0000259" key="19">
    <source>
        <dbReference type="PROSITE" id="PS50893"/>
    </source>
</evidence>
<dbReference type="Pfam" id="PF17760">
    <property type="entry name" value="UvrA_inter"/>
    <property type="match status" value="1"/>
</dbReference>
<dbReference type="GO" id="GO:0009380">
    <property type="term" value="C:excinuclease repair complex"/>
    <property type="evidence" value="ECO:0007669"/>
    <property type="project" value="InterPro"/>
</dbReference>
<dbReference type="InterPro" id="IPR027417">
    <property type="entry name" value="P-loop_NTPase"/>
</dbReference>
<evidence type="ECO:0000256" key="9">
    <source>
        <dbReference type="ARBA" id="ARBA00022833"/>
    </source>
</evidence>
<dbReference type="CDD" id="cd03270">
    <property type="entry name" value="ABC_UvrA_I"/>
    <property type="match status" value="1"/>
</dbReference>
<dbReference type="PROSITE" id="PS00211">
    <property type="entry name" value="ABC_TRANSPORTER_1"/>
    <property type="match status" value="2"/>
</dbReference>
<feature type="domain" description="ABC transporter" evidence="19">
    <location>
        <begin position="635"/>
        <end position="969"/>
    </location>
</feature>
<proteinExistence type="inferred from homology"/>
<reference evidence="21" key="1">
    <citation type="submission" date="2018-07" db="EMBL/GenBank/DDBJ databases">
        <authorList>
            <person name="Safronova V.I."/>
            <person name="Chirak E.R."/>
            <person name="Sazanova A.L."/>
        </authorList>
    </citation>
    <scope>NUCLEOTIDE SEQUENCE [LARGE SCALE GENOMIC DNA]</scope>
    <source>
        <strain evidence="21">RCAM04685</strain>
    </source>
</reference>
<dbReference type="Pfam" id="PF00005">
    <property type="entry name" value="ABC_tran"/>
    <property type="match status" value="1"/>
</dbReference>
<keyword evidence="13 18" id="KW-0234">DNA repair</keyword>
<dbReference type="Gene3D" id="3.40.50.300">
    <property type="entry name" value="P-loop containing nucleotide triphosphate hydrolases"/>
    <property type="match status" value="2"/>
</dbReference>
<keyword evidence="11 18" id="KW-0267">Excision nuclease</keyword>
<dbReference type="GO" id="GO:0016887">
    <property type="term" value="F:ATP hydrolysis activity"/>
    <property type="evidence" value="ECO:0007669"/>
    <property type="project" value="InterPro"/>
</dbReference>
<dbReference type="Gene3D" id="3.30.1490.20">
    <property type="entry name" value="ATP-grasp fold, A domain"/>
    <property type="match status" value="1"/>
</dbReference>
<gene>
    <name evidence="18" type="primary">uvrA</name>
    <name evidence="20" type="ORF">DWE98_03820</name>
</gene>
<keyword evidence="12 18" id="KW-0238">DNA-binding</keyword>
<dbReference type="NCBIfam" id="NF001503">
    <property type="entry name" value="PRK00349.1"/>
    <property type="match status" value="1"/>
</dbReference>
<evidence type="ECO:0000256" key="16">
    <source>
        <dbReference type="ARBA" id="ARBA00039316"/>
    </source>
</evidence>
<dbReference type="GO" id="GO:0006289">
    <property type="term" value="P:nucleotide-excision repair"/>
    <property type="evidence" value="ECO:0007669"/>
    <property type="project" value="UniProtKB-UniRule"/>
</dbReference>
<name>A0A370LCU6_9HYPH</name>
<feature type="binding site" evidence="18">
    <location>
        <begin position="58"/>
        <end position="65"/>
    </location>
    <ligand>
        <name>ATP</name>
        <dbReference type="ChEBI" id="CHEBI:30616"/>
    </ligand>
</feature>
<dbReference type="Proteomes" id="UP000255207">
    <property type="component" value="Unassembled WGS sequence"/>
</dbReference>
<comment type="caution">
    <text evidence="18">Lacks conserved residue(s) required for the propagation of feature annotation.</text>
</comment>
<dbReference type="InterPro" id="IPR017871">
    <property type="entry name" value="ABC_transporter-like_CS"/>
</dbReference>
<keyword evidence="14 18" id="KW-0742">SOS response</keyword>
<dbReference type="SUPFAM" id="SSF52540">
    <property type="entry name" value="P-loop containing nucleoside triphosphate hydrolases"/>
    <property type="match status" value="2"/>
</dbReference>
<evidence type="ECO:0000256" key="12">
    <source>
        <dbReference type="ARBA" id="ARBA00023125"/>
    </source>
</evidence>
<evidence type="ECO:0000256" key="4">
    <source>
        <dbReference type="ARBA" id="ARBA00022737"/>
    </source>
</evidence>
<evidence type="ECO:0000256" key="10">
    <source>
        <dbReference type="ARBA" id="ARBA00022840"/>
    </source>
</evidence>
<dbReference type="GO" id="GO:0008270">
    <property type="term" value="F:zinc ion binding"/>
    <property type="evidence" value="ECO:0007669"/>
    <property type="project" value="UniProtKB-UniRule"/>
</dbReference>
<dbReference type="AlphaFoldDB" id="A0A370LCU6"/>
<dbReference type="CDD" id="cd03271">
    <property type="entry name" value="ABC_UvrA_II"/>
    <property type="match status" value="1"/>
</dbReference>
<comment type="similarity">
    <text evidence="15 18">Belongs to the ABC transporter superfamily. UvrA family.</text>
</comment>
<evidence type="ECO:0000256" key="17">
    <source>
        <dbReference type="ARBA" id="ARBA00042156"/>
    </source>
</evidence>
<feature type="zinc finger region" description="C4-type" evidence="18">
    <location>
        <begin position="772"/>
        <end position="798"/>
    </location>
</feature>
<dbReference type="InterPro" id="IPR004602">
    <property type="entry name" value="UvrA"/>
</dbReference>
<dbReference type="GO" id="GO:0009432">
    <property type="term" value="P:SOS response"/>
    <property type="evidence" value="ECO:0007669"/>
    <property type="project" value="UniProtKB-UniRule"/>
</dbReference>
<comment type="subunit">
    <text evidence="18">Forms a heterotetramer with UvrB during the search for lesions.</text>
</comment>
<evidence type="ECO:0000256" key="1">
    <source>
        <dbReference type="ARBA" id="ARBA00004496"/>
    </source>
</evidence>
<feature type="domain" description="ABC transporter" evidence="19">
    <location>
        <begin position="396"/>
        <end position="626"/>
    </location>
</feature>
<dbReference type="FunFam" id="1.20.1580.10:FF:000002">
    <property type="entry name" value="UvrABC system protein A"/>
    <property type="match status" value="1"/>
</dbReference>
<dbReference type="InterPro" id="IPR003439">
    <property type="entry name" value="ABC_transporter-like_ATP-bd"/>
</dbReference>
<dbReference type="GO" id="GO:0005737">
    <property type="term" value="C:cytoplasm"/>
    <property type="evidence" value="ECO:0007669"/>
    <property type="project" value="UniProtKB-SubCell"/>
</dbReference>
<keyword evidence="6 18" id="KW-0227">DNA damage</keyword>
<evidence type="ECO:0000256" key="3">
    <source>
        <dbReference type="ARBA" id="ARBA00022723"/>
    </source>
</evidence>
<dbReference type="PANTHER" id="PTHR43152">
    <property type="entry name" value="UVRABC SYSTEM PROTEIN A"/>
    <property type="match status" value="1"/>
</dbReference>
<evidence type="ECO:0000256" key="13">
    <source>
        <dbReference type="ARBA" id="ARBA00023204"/>
    </source>
</evidence>
<dbReference type="InterPro" id="IPR041552">
    <property type="entry name" value="UvrA_DNA-bd"/>
</dbReference>
<dbReference type="GO" id="GO:0005524">
    <property type="term" value="F:ATP binding"/>
    <property type="evidence" value="ECO:0007669"/>
    <property type="project" value="UniProtKB-UniRule"/>
</dbReference>
<dbReference type="GO" id="GO:0009381">
    <property type="term" value="F:excinuclease ABC activity"/>
    <property type="evidence" value="ECO:0007669"/>
    <property type="project" value="UniProtKB-UniRule"/>
</dbReference>
<dbReference type="PANTHER" id="PTHR43152:SF3">
    <property type="entry name" value="UVRABC SYSTEM PROTEIN A"/>
    <property type="match status" value="1"/>
</dbReference>
<keyword evidence="7 18" id="KW-0228">DNA excision</keyword>
<keyword evidence="10 18" id="KW-0067">ATP-binding</keyword>
<keyword evidence="9 18" id="KW-0862">Zinc</keyword>
<dbReference type="InterPro" id="IPR041102">
    <property type="entry name" value="UvrA_inter"/>
</dbReference>
<feature type="binding site" evidence="18">
    <location>
        <begin position="673"/>
        <end position="680"/>
    </location>
    <ligand>
        <name>ATP</name>
        <dbReference type="ChEBI" id="CHEBI:30616"/>
    </ligand>
</feature>
<dbReference type="Gene3D" id="1.20.1580.10">
    <property type="entry name" value="ABC transporter ATPase like domain"/>
    <property type="match status" value="2"/>
</dbReference>
<keyword evidence="3 18" id="KW-0479">Metal-binding</keyword>
<evidence type="ECO:0000313" key="21">
    <source>
        <dbReference type="Proteomes" id="UP000255207"/>
    </source>
</evidence>
<dbReference type="InterPro" id="IPR013815">
    <property type="entry name" value="ATP_grasp_subdomain_1"/>
</dbReference>
<evidence type="ECO:0000256" key="5">
    <source>
        <dbReference type="ARBA" id="ARBA00022741"/>
    </source>
</evidence>
<dbReference type="FunFam" id="3.40.50.300:FF:000028">
    <property type="entry name" value="UvrABC system protein A"/>
    <property type="match status" value="1"/>
</dbReference>
<protein>
    <recommendedName>
        <fullName evidence="16 18">UvrABC system protein A</fullName>
        <shortName evidence="18">UvrA protein</shortName>
    </recommendedName>
    <alternativeName>
        <fullName evidence="17 18">Excinuclease ABC subunit A</fullName>
    </alternativeName>
</protein>
<evidence type="ECO:0000256" key="6">
    <source>
        <dbReference type="ARBA" id="ARBA00022763"/>
    </source>
</evidence>
<keyword evidence="8 18" id="KW-0863">Zinc-finger</keyword>
<comment type="subcellular location">
    <subcellularLocation>
        <location evidence="1 18">Cytoplasm</location>
    </subcellularLocation>
</comment>
<evidence type="ECO:0000256" key="2">
    <source>
        <dbReference type="ARBA" id="ARBA00022490"/>
    </source>
</evidence>
<keyword evidence="5 18" id="KW-0547">Nucleotide-binding</keyword>
<dbReference type="GO" id="GO:0003677">
    <property type="term" value="F:DNA binding"/>
    <property type="evidence" value="ECO:0007669"/>
    <property type="project" value="UniProtKB-UniRule"/>
</dbReference>
<dbReference type="PROSITE" id="PS50893">
    <property type="entry name" value="ABC_TRANSPORTER_2"/>
    <property type="match status" value="2"/>
</dbReference>
<dbReference type="Gene3D" id="1.10.8.280">
    <property type="entry name" value="ABC transporter ATPase domain-like"/>
    <property type="match status" value="1"/>
</dbReference>
<evidence type="ECO:0000256" key="11">
    <source>
        <dbReference type="ARBA" id="ARBA00022881"/>
    </source>
</evidence>
<keyword evidence="4 18" id="KW-0677">Repeat</keyword>
<evidence type="ECO:0000256" key="14">
    <source>
        <dbReference type="ARBA" id="ARBA00023236"/>
    </source>
</evidence>
<dbReference type="Pfam" id="PF17755">
    <property type="entry name" value="UvrA_DNA-bind"/>
    <property type="match status" value="1"/>
</dbReference>
<evidence type="ECO:0000256" key="18">
    <source>
        <dbReference type="HAMAP-Rule" id="MF_00205"/>
    </source>
</evidence>
<comment type="function">
    <text evidence="18">The UvrABC repair system catalyzes the recognition and processing of DNA lesions. UvrA is an ATPase and a DNA-binding protein. A damage recognition complex composed of 2 UvrA and 2 UvrB subunits scans DNA for abnormalities. When the presence of a lesion has been verified by UvrB, the UvrA molecules dissociate.</text>
</comment>
<evidence type="ECO:0000256" key="8">
    <source>
        <dbReference type="ARBA" id="ARBA00022771"/>
    </source>
</evidence>
<evidence type="ECO:0000256" key="7">
    <source>
        <dbReference type="ARBA" id="ARBA00022769"/>
    </source>
</evidence>
<dbReference type="HAMAP" id="MF_00205">
    <property type="entry name" value="UvrA"/>
    <property type="match status" value="1"/>
</dbReference>
<dbReference type="EMBL" id="QQTP01000001">
    <property type="protein sequence ID" value="RDJ29669.1"/>
    <property type="molecule type" value="Genomic_DNA"/>
</dbReference>
<dbReference type="OrthoDB" id="9809851at2"/>
<keyword evidence="2 18" id="KW-0963">Cytoplasm</keyword>
<dbReference type="NCBIfam" id="TIGR00630">
    <property type="entry name" value="uvra"/>
    <property type="match status" value="1"/>
</dbReference>
<evidence type="ECO:0000313" key="20">
    <source>
        <dbReference type="EMBL" id="RDJ29669.1"/>
    </source>
</evidence>
<keyword evidence="21" id="KW-1185">Reference proteome</keyword>
<organism evidence="20 21">
    <name type="scientific">Bosea caraganae</name>
    <dbReference type="NCBI Taxonomy" id="2763117"/>
    <lineage>
        <taxon>Bacteria</taxon>
        <taxon>Pseudomonadati</taxon>
        <taxon>Pseudomonadota</taxon>
        <taxon>Alphaproteobacteria</taxon>
        <taxon>Hyphomicrobiales</taxon>
        <taxon>Boseaceae</taxon>
        <taxon>Bosea</taxon>
    </lineage>
</organism>
<accession>A0A370LCU6</accession>